<dbReference type="InterPro" id="IPR036412">
    <property type="entry name" value="HAD-like_sf"/>
</dbReference>
<keyword evidence="2" id="KW-1185">Reference proteome</keyword>
<dbReference type="GO" id="GO:0000287">
    <property type="term" value="F:magnesium ion binding"/>
    <property type="evidence" value="ECO:0007669"/>
    <property type="project" value="TreeGrafter"/>
</dbReference>
<accession>A0A4P7AFZ0</accession>
<dbReference type="GO" id="GO:0005829">
    <property type="term" value="C:cytosol"/>
    <property type="evidence" value="ECO:0007669"/>
    <property type="project" value="TreeGrafter"/>
</dbReference>
<dbReference type="NCBIfam" id="TIGR00099">
    <property type="entry name" value="Cof-subfamily"/>
    <property type="match status" value="1"/>
</dbReference>
<dbReference type="PANTHER" id="PTHR10000">
    <property type="entry name" value="PHOSPHOSERINE PHOSPHATASE"/>
    <property type="match status" value="1"/>
</dbReference>
<dbReference type="InterPro" id="IPR006379">
    <property type="entry name" value="HAD-SF_hydro_IIB"/>
</dbReference>
<dbReference type="Gene3D" id="3.40.50.1000">
    <property type="entry name" value="HAD superfamily/HAD-like"/>
    <property type="match status" value="1"/>
</dbReference>
<protein>
    <submittedName>
        <fullName evidence="1">HAD superfamily hydrolase</fullName>
    </submittedName>
</protein>
<name>A0A4P7AFZ0_9MOLU</name>
<keyword evidence="1" id="KW-0378">Hydrolase</keyword>
<dbReference type="SUPFAM" id="SSF56784">
    <property type="entry name" value="HAD-like"/>
    <property type="match status" value="1"/>
</dbReference>
<reference evidence="1 2" key="1">
    <citation type="submission" date="2019-03" db="EMBL/GenBank/DDBJ databases">
        <title>Complete genome sequence of Spiroplasma gladiatoris TG-1 (DSM 22552).</title>
        <authorList>
            <person name="Lin Y.-C."/>
            <person name="Chou L."/>
            <person name="Kuo C.-H."/>
        </authorList>
    </citation>
    <scope>NUCLEOTIDE SEQUENCE [LARGE SCALE GENOMIC DNA]</scope>
    <source>
        <strain evidence="1 2">TG-1</strain>
    </source>
</reference>
<dbReference type="OrthoDB" id="399929at2"/>
<dbReference type="AlphaFoldDB" id="A0A4P7AFZ0"/>
<evidence type="ECO:0000313" key="2">
    <source>
        <dbReference type="Proteomes" id="UP000294309"/>
    </source>
</evidence>
<dbReference type="NCBIfam" id="TIGR01484">
    <property type="entry name" value="HAD-SF-IIB"/>
    <property type="match status" value="1"/>
</dbReference>
<dbReference type="Gene3D" id="3.30.1240.10">
    <property type="match status" value="1"/>
</dbReference>
<organism evidence="1 2">
    <name type="scientific">Spiroplasma gladiatoris</name>
    <dbReference type="NCBI Taxonomy" id="2143"/>
    <lineage>
        <taxon>Bacteria</taxon>
        <taxon>Bacillati</taxon>
        <taxon>Mycoplasmatota</taxon>
        <taxon>Mollicutes</taxon>
        <taxon>Entomoplasmatales</taxon>
        <taxon>Spiroplasmataceae</taxon>
        <taxon>Spiroplasma</taxon>
    </lineage>
</organism>
<proteinExistence type="predicted"/>
<dbReference type="RefSeq" id="WP_134297048.1">
    <property type="nucleotide sequence ID" value="NZ_CP038013.1"/>
</dbReference>
<gene>
    <name evidence="1" type="ORF">SGLAD_v1c00440</name>
</gene>
<dbReference type="Pfam" id="PF08282">
    <property type="entry name" value="Hydrolase_3"/>
    <property type="match status" value="1"/>
</dbReference>
<dbReference type="PANTHER" id="PTHR10000:SF25">
    <property type="entry name" value="PHOSPHATASE YKRA-RELATED"/>
    <property type="match status" value="1"/>
</dbReference>
<dbReference type="InterPro" id="IPR000150">
    <property type="entry name" value="Cof"/>
</dbReference>
<dbReference type="EMBL" id="CP038013">
    <property type="protein sequence ID" value="QBQ07245.1"/>
    <property type="molecule type" value="Genomic_DNA"/>
</dbReference>
<evidence type="ECO:0000313" key="1">
    <source>
        <dbReference type="EMBL" id="QBQ07245.1"/>
    </source>
</evidence>
<dbReference type="Proteomes" id="UP000294309">
    <property type="component" value="Chromosome"/>
</dbReference>
<dbReference type="GO" id="GO:0016791">
    <property type="term" value="F:phosphatase activity"/>
    <property type="evidence" value="ECO:0007669"/>
    <property type="project" value="TreeGrafter"/>
</dbReference>
<dbReference type="KEGG" id="sgq:SGLAD_v1c00440"/>
<sequence>MKWWFSDYDGTINLNHNDSIDPKDLNFINRWIKQGNTFAIATGRMVGEIQDILKKAKVPYNYIICNNGAMVYEKEKGIIAKTPIPFEYRKNISEIFKELRNNFILGYCLLDQRMSYSKIYTKEVEENPFLIKYAPKKNNFEQGQKDILENPDLNLLYIYINQSEARDVKKMLQEKFKGLKVVRTHANVIEVMHKEVSKAHGILEIQKLKHFELDDVITSGDGENDIEMLALTKNSFVMKNYQPGVEEYGKHIISNVWEIEEYLKK</sequence>
<dbReference type="InterPro" id="IPR023214">
    <property type="entry name" value="HAD_sf"/>
</dbReference>